<dbReference type="AlphaFoldDB" id="J4G193"/>
<dbReference type="GeneID" id="24094814"/>
<accession>J4G193</accession>
<proteinExistence type="predicted"/>
<dbReference type="EMBL" id="HE796956">
    <property type="protein sequence ID" value="CCL99903.1"/>
    <property type="molecule type" value="Genomic_DNA"/>
</dbReference>
<organism evidence="1 2">
    <name type="scientific">Fibroporia radiculosa</name>
    <dbReference type="NCBI Taxonomy" id="599839"/>
    <lineage>
        <taxon>Eukaryota</taxon>
        <taxon>Fungi</taxon>
        <taxon>Dikarya</taxon>
        <taxon>Basidiomycota</taxon>
        <taxon>Agaricomycotina</taxon>
        <taxon>Agaricomycetes</taxon>
        <taxon>Polyporales</taxon>
        <taxon>Fibroporiaceae</taxon>
        <taxon>Fibroporia</taxon>
    </lineage>
</organism>
<dbReference type="Proteomes" id="UP000006352">
    <property type="component" value="Unassembled WGS sequence"/>
</dbReference>
<reference evidence="1 2" key="1">
    <citation type="journal article" date="2012" name="Appl. Environ. Microbiol.">
        <title>Short-read sequencing for genomic analysis of the brown rot fungus Fibroporia radiculosa.</title>
        <authorList>
            <person name="Tang J.D."/>
            <person name="Perkins A.D."/>
            <person name="Sonstegard T.S."/>
            <person name="Schroeder S.G."/>
            <person name="Burgess S.C."/>
            <person name="Diehl S.V."/>
        </authorList>
    </citation>
    <scope>NUCLEOTIDE SEQUENCE [LARGE SCALE GENOMIC DNA]</scope>
    <source>
        <strain evidence="1 2">TFFH 294</strain>
    </source>
</reference>
<evidence type="ECO:0000313" key="2">
    <source>
        <dbReference type="Proteomes" id="UP000006352"/>
    </source>
</evidence>
<protein>
    <submittedName>
        <fullName evidence="1">Uncharacterized protein</fullName>
    </submittedName>
</protein>
<dbReference type="InParanoid" id="J4G193"/>
<dbReference type="STRING" id="599839.J4G193"/>
<dbReference type="OrthoDB" id="3041043at2759"/>
<dbReference type="HOGENOM" id="CLU_036419_0_0_1"/>
<keyword evidence="2" id="KW-1185">Reference proteome</keyword>
<dbReference type="RefSeq" id="XP_012179186.1">
    <property type="nucleotide sequence ID" value="XM_012323796.1"/>
</dbReference>
<evidence type="ECO:0000313" key="1">
    <source>
        <dbReference type="EMBL" id="CCL99903.1"/>
    </source>
</evidence>
<name>J4G193_9APHY</name>
<sequence length="246" mass="28438">MPNVFAENILTNDLLTDIIFSCCSPAHIYRIAKTCRAGLYAAKEYTRHAFNINRHLSRYFDDISAFRSLQARTRSLISGLNALQFFDRTCYPESDLDLYVHLRWRREVGIWMMQSGYHFQPSSNYDTRGIAAVFTFIRASPGQNRKVQLIVARRTPMKIVLAFHSTCVMNVIAYDKAFALYPRATFEERKALIRSRAGRRQQSAIGKYATRGWEMVSELPAMQRSASNPTFRLGQRWIADGDSWRN</sequence>
<gene>
    <name evidence="1" type="ORF">FIBRA_01928</name>
</gene>